<organism evidence="2 3">
    <name type="scientific">Xanthomonas sacchari</name>
    <dbReference type="NCBI Taxonomy" id="56458"/>
    <lineage>
        <taxon>Bacteria</taxon>
        <taxon>Pseudomonadati</taxon>
        <taxon>Pseudomonadota</taxon>
        <taxon>Gammaproteobacteria</taxon>
        <taxon>Lysobacterales</taxon>
        <taxon>Lysobacteraceae</taxon>
        <taxon>Xanthomonas</taxon>
    </lineage>
</organism>
<proteinExistence type="predicted"/>
<keyword evidence="3" id="KW-1185">Reference proteome</keyword>
<dbReference type="Proteomes" id="UP001320843">
    <property type="component" value="Unassembled WGS sequence"/>
</dbReference>
<keyword evidence="1" id="KW-0812">Transmembrane</keyword>
<name>A0ABT3DV59_9XANT</name>
<comment type="caution">
    <text evidence="2">The sequence shown here is derived from an EMBL/GenBank/DDBJ whole genome shotgun (WGS) entry which is preliminary data.</text>
</comment>
<accession>A0ABT3DV59</accession>
<evidence type="ECO:0000256" key="1">
    <source>
        <dbReference type="SAM" id="Phobius"/>
    </source>
</evidence>
<protein>
    <submittedName>
        <fullName evidence="2">Uncharacterized protein</fullName>
    </submittedName>
</protein>
<gene>
    <name evidence="2" type="ORF">NB700_001833</name>
</gene>
<sequence length="75" mass="8250">MSDADDRRAKFRLQHRDPRILLGKTLVVLAVGAALDAGFIQMIFAMLGADVVMLVIGMRDRGKGTHRADDSNPQE</sequence>
<evidence type="ECO:0000313" key="2">
    <source>
        <dbReference type="EMBL" id="MCW0399277.1"/>
    </source>
</evidence>
<evidence type="ECO:0000313" key="3">
    <source>
        <dbReference type="Proteomes" id="UP001320843"/>
    </source>
</evidence>
<keyword evidence="1" id="KW-1133">Transmembrane helix</keyword>
<feature type="transmembrane region" description="Helical" evidence="1">
    <location>
        <begin position="21"/>
        <end position="44"/>
    </location>
</feature>
<dbReference type="RefSeq" id="WP_267122688.1">
    <property type="nucleotide sequence ID" value="NZ_JANFWR010000010.1"/>
</dbReference>
<keyword evidence="1" id="KW-0472">Membrane</keyword>
<dbReference type="EMBL" id="JANFWR010000010">
    <property type="protein sequence ID" value="MCW0399277.1"/>
    <property type="molecule type" value="Genomic_DNA"/>
</dbReference>
<reference evidence="2 3" key="1">
    <citation type="submission" date="2022-06" db="EMBL/GenBank/DDBJ databases">
        <title>Dynamics of rice microbiomes reveals core vertical transmitted seed endophytes.</title>
        <authorList>
            <person name="Liao K."/>
            <person name="Zhang X."/>
        </authorList>
    </citation>
    <scope>NUCLEOTIDE SEQUENCE [LARGE SCALE GENOMIC DNA]</scope>
    <source>
        <strain evidence="2 3">YT10-10-1</strain>
    </source>
</reference>